<dbReference type="InterPro" id="IPR057152">
    <property type="entry name" value="DUF7830"/>
</dbReference>
<organism evidence="3 4">
    <name type="scientific">Stenotrophomonas bentonitica</name>
    <dbReference type="NCBI Taxonomy" id="1450134"/>
    <lineage>
        <taxon>Bacteria</taxon>
        <taxon>Pseudomonadati</taxon>
        <taxon>Pseudomonadota</taxon>
        <taxon>Gammaproteobacteria</taxon>
        <taxon>Lysobacterales</taxon>
        <taxon>Lysobacteraceae</taxon>
        <taxon>Stenotrophomonas</taxon>
    </lineage>
</organism>
<evidence type="ECO:0000259" key="2">
    <source>
        <dbReference type="Pfam" id="PF25169"/>
    </source>
</evidence>
<evidence type="ECO:0000313" key="4">
    <source>
        <dbReference type="Proteomes" id="UP001455088"/>
    </source>
</evidence>
<evidence type="ECO:0000259" key="1">
    <source>
        <dbReference type="Pfam" id="PF19500"/>
    </source>
</evidence>
<dbReference type="Pfam" id="PF19500">
    <property type="entry name" value="DUF6035"/>
    <property type="match status" value="1"/>
</dbReference>
<evidence type="ECO:0000313" key="3">
    <source>
        <dbReference type="EMBL" id="MEL3952904.1"/>
    </source>
</evidence>
<protein>
    <submittedName>
        <fullName evidence="3">DUF6035 family protein</fullName>
    </submittedName>
</protein>
<dbReference type="InterPro" id="IPR046099">
    <property type="entry name" value="DUF6035"/>
</dbReference>
<dbReference type="EMBL" id="JBBYHY010000002">
    <property type="protein sequence ID" value="MEL3952904.1"/>
    <property type="molecule type" value="Genomic_DNA"/>
</dbReference>
<reference evidence="3 4" key="1">
    <citation type="submission" date="2024-04" db="EMBL/GenBank/DDBJ databases">
        <title>Bacterial endophytes with biocontrol capabilities against important plant pathogens.</title>
        <authorList>
            <person name="Alayande K.A."/>
        </authorList>
    </citation>
    <scope>NUCLEOTIDE SEQUENCE [LARGE SCALE GENOMIC DNA]</scope>
    <source>
        <strain evidence="3 4">KV22</strain>
    </source>
</reference>
<name>A0ABU9JJ91_9GAMM</name>
<dbReference type="Pfam" id="PF25169">
    <property type="entry name" value="DUF7830"/>
    <property type="match status" value="1"/>
</dbReference>
<dbReference type="RefSeq" id="WP_102789039.1">
    <property type="nucleotide sequence ID" value="NZ_JBBYHY010000002.1"/>
</dbReference>
<dbReference type="Proteomes" id="UP001455088">
    <property type="component" value="Unassembled WGS sequence"/>
</dbReference>
<comment type="caution">
    <text evidence="3">The sequence shown here is derived from an EMBL/GenBank/DDBJ whole genome shotgun (WGS) entry which is preliminary data.</text>
</comment>
<gene>
    <name evidence="3" type="ORF">AAE039_04945</name>
</gene>
<accession>A0ABU9JJ91</accession>
<keyword evidence="4" id="KW-1185">Reference proteome</keyword>
<proteinExistence type="predicted"/>
<feature type="domain" description="DUF7830" evidence="2">
    <location>
        <begin position="32"/>
        <end position="103"/>
    </location>
</feature>
<sequence length="489" mass="56596">MEPLPDPLESPRRVALALKRQYDEVHDRDSGRLVSLAEFLGSASYGAIVADKRVALENDLIEGRERYVCPDCGKAMVLRSFATDDKSEDRFFFRHRFDTQECPGQGGLSPAEICERKFALAKEGAQHKHLKRVLEESLAADVRFTGTQTEARWKDVDRVRWRQPDVQSAWQGRRVAFEVQLSTTFLHVIAERMSFYRRNDGLLLWFFRDLDSTVFKQAEDDIFYSNNRNGFRIDSQTLEQSRQERRFMLHCAWHEPTLDERGNEGHRLAQKVIEFDDLRFDVSDGGVPRAYFYDFDGALAKLRQRREQEQHARREARDQALREAMEAAVVGFARQTDGSPQWLTLRLRFKEVGLELPQALYGGDGPFYHLQAAYSAKHGKPVACRLPNLMGLAHNLFDRHKSALWAFSVMLGHFNRTTDFAANGNVEGWKKKRDLYREGWDRGDDLYAPDRRYDDLLAFLFPDAAESLRRSPGLVERLRRQRSSGIRSP</sequence>
<feature type="domain" description="DUF6035" evidence="1">
    <location>
        <begin position="117"/>
        <end position="295"/>
    </location>
</feature>